<proteinExistence type="predicted"/>
<accession>A0ABP9AGN0</accession>
<dbReference type="Gene3D" id="3.40.470.10">
    <property type="entry name" value="Uracil-DNA glycosylase-like domain"/>
    <property type="match status" value="1"/>
</dbReference>
<reference evidence="3" key="1">
    <citation type="journal article" date="2019" name="Int. J. Syst. Evol. Microbiol.">
        <title>The Global Catalogue of Microorganisms (GCM) 10K type strain sequencing project: providing services to taxonomists for standard genome sequencing and annotation.</title>
        <authorList>
            <consortium name="The Broad Institute Genomics Platform"/>
            <consortium name="The Broad Institute Genome Sequencing Center for Infectious Disease"/>
            <person name="Wu L."/>
            <person name="Ma J."/>
        </authorList>
    </citation>
    <scope>NUCLEOTIDE SEQUENCE [LARGE SCALE GENOMIC DNA]</scope>
    <source>
        <strain evidence="3">JCM 18204</strain>
    </source>
</reference>
<evidence type="ECO:0000313" key="3">
    <source>
        <dbReference type="Proteomes" id="UP001499959"/>
    </source>
</evidence>
<comment type="caution">
    <text evidence="2">The sequence shown here is derived from an EMBL/GenBank/DDBJ whole genome shotgun (WGS) entry which is preliminary data.</text>
</comment>
<feature type="domain" description="Uracil-DNA glycosylase-like" evidence="1">
    <location>
        <begin position="45"/>
        <end position="146"/>
    </location>
</feature>
<evidence type="ECO:0000313" key="2">
    <source>
        <dbReference type="EMBL" id="GAA4781217.1"/>
    </source>
</evidence>
<dbReference type="RefSeq" id="WP_345301387.1">
    <property type="nucleotide sequence ID" value="NZ_BAABJE010000001.1"/>
</dbReference>
<evidence type="ECO:0000259" key="1">
    <source>
        <dbReference type="Pfam" id="PF03167"/>
    </source>
</evidence>
<dbReference type="Proteomes" id="UP001499959">
    <property type="component" value="Unassembled WGS sequence"/>
</dbReference>
<gene>
    <name evidence="2" type="ORF">GCM10023307_01790</name>
</gene>
<dbReference type="SUPFAM" id="SSF52141">
    <property type="entry name" value="Uracil-DNA glycosylase-like"/>
    <property type="match status" value="1"/>
</dbReference>
<name>A0ABP9AGN0_9GAMM</name>
<dbReference type="CDD" id="cd10034">
    <property type="entry name" value="UDG_BdiUng_like"/>
    <property type="match status" value="1"/>
</dbReference>
<dbReference type="Pfam" id="PF03167">
    <property type="entry name" value="UDG"/>
    <property type="match status" value="1"/>
</dbReference>
<dbReference type="InterPro" id="IPR036895">
    <property type="entry name" value="Uracil-DNA_glycosylase-like_sf"/>
</dbReference>
<keyword evidence="3" id="KW-1185">Reference proteome</keyword>
<organism evidence="2 3">
    <name type="scientific">Lysobacter hankyongensis</name>
    <dbReference type="NCBI Taxonomy" id="1176535"/>
    <lineage>
        <taxon>Bacteria</taxon>
        <taxon>Pseudomonadati</taxon>
        <taxon>Pseudomonadota</taxon>
        <taxon>Gammaproteobacteria</taxon>
        <taxon>Lysobacterales</taxon>
        <taxon>Lysobacteraceae</taxon>
        <taxon>Lysobacter</taxon>
    </lineage>
</organism>
<dbReference type="EMBL" id="BAABJE010000001">
    <property type="protein sequence ID" value="GAA4781217.1"/>
    <property type="molecule type" value="Genomic_DNA"/>
</dbReference>
<dbReference type="InterPro" id="IPR005122">
    <property type="entry name" value="Uracil-DNA_glycosylase-like"/>
</dbReference>
<sequence>MPIDFCPGYTGSPFKTLARNYPGADVYPSADFRTEWGPIFHRGRLNGTARVLVIGQDPAQSEAVVRRILVGNAGKRVQGFLHKVGIRKRYVIINTYIYSVFGQQAGNAHIGDAQIAAYRNLWIAGVLDKSPIEAVVAFGGLARKAWEAWLDSPAAVGRPALHFEALPHPTSPTAGGASDAQAAAATATMLAKYNAAIGRIRGVLTATDAIASPLYGNAFTDDDLPDIPMMDLPPGTPAWMSTEEEWAKRVGDTAAIKRRTIQIAVPPAVPL</sequence>
<protein>
    <submittedName>
        <fullName evidence="2">Uracil-DNA glycosylase</fullName>
    </submittedName>
</protein>